<evidence type="ECO:0000313" key="6">
    <source>
        <dbReference type="Proteomes" id="UP000074294"/>
    </source>
</evidence>
<dbReference type="GO" id="GO:0008460">
    <property type="term" value="F:dTDP-glucose 4,6-dehydratase activity"/>
    <property type="evidence" value="ECO:0007669"/>
    <property type="project" value="InterPro"/>
</dbReference>
<dbReference type="Gene3D" id="3.90.25.10">
    <property type="entry name" value="UDP-galactose 4-epimerase, domain 1"/>
    <property type="match status" value="1"/>
</dbReference>
<evidence type="ECO:0000256" key="2">
    <source>
        <dbReference type="ARBA" id="ARBA00023027"/>
    </source>
</evidence>
<dbReference type="GO" id="GO:0009225">
    <property type="term" value="P:nucleotide-sugar metabolic process"/>
    <property type="evidence" value="ECO:0007669"/>
    <property type="project" value="InterPro"/>
</dbReference>
<protein>
    <submittedName>
        <fullName evidence="5">dTDP-glucose 4,6-dehydratase</fullName>
    </submittedName>
</protein>
<dbReference type="Proteomes" id="UP000074294">
    <property type="component" value="Unassembled WGS sequence"/>
</dbReference>
<evidence type="ECO:0000259" key="4">
    <source>
        <dbReference type="Pfam" id="PF16363"/>
    </source>
</evidence>
<evidence type="ECO:0000256" key="3">
    <source>
        <dbReference type="ARBA" id="ARBA00023239"/>
    </source>
</evidence>
<proteinExistence type="predicted"/>
<dbReference type="SUPFAM" id="SSF51735">
    <property type="entry name" value="NAD(P)-binding Rossmann-fold domains"/>
    <property type="match status" value="1"/>
</dbReference>
<keyword evidence="2" id="KW-0520">NAD</keyword>
<comment type="cofactor">
    <cofactor evidence="1">
        <name>NAD(+)</name>
        <dbReference type="ChEBI" id="CHEBI:57540"/>
    </cofactor>
</comment>
<dbReference type="STRING" id="1776334.APZ16_05220"/>
<comment type="caution">
    <text evidence="5">The sequence shown here is derived from an EMBL/GenBank/DDBJ whole genome shotgun (WGS) entry which is preliminary data.</text>
</comment>
<organism evidence="5 6">
    <name type="scientific">Hadarchaeum yellowstonense</name>
    <dbReference type="NCBI Taxonomy" id="1776334"/>
    <lineage>
        <taxon>Archaea</taxon>
        <taxon>Methanobacteriati</taxon>
        <taxon>Candidatus Hadarchaeota</taxon>
        <taxon>Candidatus Hadarchaeia</taxon>
        <taxon>Candidatus Hadarchaeales</taxon>
        <taxon>Candidatus Hadarchaeaceae</taxon>
        <taxon>Candidatus Hadarchaeum</taxon>
    </lineage>
</organism>
<name>A0A147JY42_HADYE</name>
<accession>A0A147JY42</accession>
<feature type="domain" description="NAD(P)-binding" evidence="4">
    <location>
        <begin position="4"/>
        <end position="299"/>
    </location>
</feature>
<sequence>MKVLVTGGAGFIGSNFVHYMLEQHPEDQLVVLDKLTYAGNLANLKDVMKKIRFIRGDICDRKLVEKVAGKVNAIVNFAAETHVDRSIAEPGPFLDTNIIGTQVLLEAARKFNHEKFIQISTDEVYGSIIRGSFKETDPLKPSSPYSASKAAADLLAYSYFITYGVPSVIVRSTNNFGPHQHPEKLIPKLILNAIAGRPLPIYGDGRNVRDWLYVLDNCEAINIVLRKGKVGEVYNVGAGNEKTNLEVASLILEKLDKPKSLIEFVKDRPGHDFRYSLNFRKIMKLGWRPRTSFEEGLDRTVTWYRENEWWWAPLVS</sequence>
<dbReference type="Pfam" id="PF16363">
    <property type="entry name" value="GDP_Man_Dehyd"/>
    <property type="match status" value="1"/>
</dbReference>
<keyword evidence="3" id="KW-0456">Lyase</keyword>
<reference evidence="5 6" key="1">
    <citation type="journal article" date="2016" name="Nat. Microbiol.">
        <title>Genomic inference of the metabolism of cosmopolitan subsurface Archaea, Hadesarchaea.</title>
        <authorList>
            <person name="Baker B.J."/>
            <person name="Saw J.H."/>
            <person name="Lind A.E."/>
            <person name="Lazar C.S."/>
            <person name="Hinrichs K.-U."/>
            <person name="Teske A.P."/>
            <person name="Ettema T.J."/>
        </authorList>
    </citation>
    <scope>NUCLEOTIDE SEQUENCE [LARGE SCALE GENOMIC DNA]</scope>
</reference>
<gene>
    <name evidence="5" type="ORF">APZ16_05220</name>
</gene>
<evidence type="ECO:0000313" key="5">
    <source>
        <dbReference type="EMBL" id="KUO41524.1"/>
    </source>
</evidence>
<dbReference type="Gene3D" id="3.40.50.720">
    <property type="entry name" value="NAD(P)-binding Rossmann-like Domain"/>
    <property type="match status" value="1"/>
</dbReference>
<dbReference type="NCBIfam" id="TIGR01181">
    <property type="entry name" value="dTDP_gluc_dehyt"/>
    <property type="match status" value="1"/>
</dbReference>
<dbReference type="CDD" id="cd05246">
    <property type="entry name" value="dTDP_GD_SDR_e"/>
    <property type="match status" value="1"/>
</dbReference>
<dbReference type="EMBL" id="LQMQ01000019">
    <property type="protein sequence ID" value="KUO41524.1"/>
    <property type="molecule type" value="Genomic_DNA"/>
</dbReference>
<dbReference type="InterPro" id="IPR005888">
    <property type="entry name" value="dTDP_Gluc_deHydtase"/>
</dbReference>
<dbReference type="InterPro" id="IPR016040">
    <property type="entry name" value="NAD(P)-bd_dom"/>
</dbReference>
<evidence type="ECO:0000256" key="1">
    <source>
        <dbReference type="ARBA" id="ARBA00001911"/>
    </source>
</evidence>
<dbReference type="PANTHER" id="PTHR43000">
    <property type="entry name" value="DTDP-D-GLUCOSE 4,6-DEHYDRATASE-RELATED"/>
    <property type="match status" value="1"/>
</dbReference>
<dbReference type="InterPro" id="IPR036291">
    <property type="entry name" value="NAD(P)-bd_dom_sf"/>
</dbReference>
<dbReference type="AlphaFoldDB" id="A0A147JY42"/>